<feature type="domain" description="Carboxylesterase type B" evidence="2">
    <location>
        <begin position="45"/>
        <end position="99"/>
    </location>
</feature>
<organism evidence="3 4">
    <name type="scientific">Apiospora arundinis</name>
    <dbReference type="NCBI Taxonomy" id="335852"/>
    <lineage>
        <taxon>Eukaryota</taxon>
        <taxon>Fungi</taxon>
        <taxon>Dikarya</taxon>
        <taxon>Ascomycota</taxon>
        <taxon>Pezizomycotina</taxon>
        <taxon>Sordariomycetes</taxon>
        <taxon>Xylariomycetidae</taxon>
        <taxon>Amphisphaeriales</taxon>
        <taxon>Apiosporaceae</taxon>
        <taxon>Apiospora</taxon>
    </lineage>
</organism>
<gene>
    <name evidence="3" type="ORF">PGQ11_011028</name>
</gene>
<dbReference type="InterPro" id="IPR029058">
    <property type="entry name" value="AB_hydrolase_fold"/>
</dbReference>
<evidence type="ECO:0000313" key="4">
    <source>
        <dbReference type="Proteomes" id="UP001390339"/>
    </source>
</evidence>
<evidence type="ECO:0000259" key="2">
    <source>
        <dbReference type="Pfam" id="PF00135"/>
    </source>
</evidence>
<feature type="chain" id="PRO_5046264967" evidence="1">
    <location>
        <begin position="21"/>
        <end position="128"/>
    </location>
</feature>
<dbReference type="Pfam" id="PF00135">
    <property type="entry name" value="COesterase"/>
    <property type="match status" value="1"/>
</dbReference>
<proteinExistence type="predicted"/>
<dbReference type="Gene3D" id="3.40.50.1820">
    <property type="entry name" value="alpha/beta hydrolase"/>
    <property type="match status" value="1"/>
</dbReference>
<accession>A0ABR2HYD1</accession>
<dbReference type="SUPFAM" id="SSF53474">
    <property type="entry name" value="alpha/beta-Hydrolases"/>
    <property type="match status" value="1"/>
</dbReference>
<feature type="signal peptide" evidence="1">
    <location>
        <begin position="1"/>
        <end position="20"/>
    </location>
</feature>
<sequence>MHSHLPSYLAIAILCVPSGALVTPNQTCLPTVDLGYEVHKAITYNATTDVYKFSNIRYAQPPSGQLRFRAPLPPLEDRSRIQDGAQYRACPQGIPHWQANAYIPIGKYTGPSAPPFSLETWEHDIATS</sequence>
<keyword evidence="1" id="KW-0732">Signal</keyword>
<reference evidence="3 4" key="1">
    <citation type="journal article" date="2024" name="IMA Fungus">
        <title>Apiospora arundinis, a panoply of carbohydrate-active enzymes and secondary metabolites.</title>
        <authorList>
            <person name="Sorensen T."/>
            <person name="Petersen C."/>
            <person name="Muurmann A.T."/>
            <person name="Christiansen J.V."/>
            <person name="Brundto M.L."/>
            <person name="Overgaard C.K."/>
            <person name="Boysen A.T."/>
            <person name="Wollenberg R.D."/>
            <person name="Larsen T.O."/>
            <person name="Sorensen J.L."/>
            <person name="Nielsen K.L."/>
            <person name="Sondergaard T.E."/>
        </authorList>
    </citation>
    <scope>NUCLEOTIDE SEQUENCE [LARGE SCALE GENOMIC DNA]</scope>
    <source>
        <strain evidence="3 4">AAU 773</strain>
    </source>
</reference>
<evidence type="ECO:0000313" key="3">
    <source>
        <dbReference type="EMBL" id="KAK8855116.1"/>
    </source>
</evidence>
<keyword evidence="4" id="KW-1185">Reference proteome</keyword>
<dbReference type="EMBL" id="JAPCWZ010000007">
    <property type="protein sequence ID" value="KAK8855116.1"/>
    <property type="molecule type" value="Genomic_DNA"/>
</dbReference>
<evidence type="ECO:0000256" key="1">
    <source>
        <dbReference type="SAM" id="SignalP"/>
    </source>
</evidence>
<protein>
    <submittedName>
        <fullName evidence="3">Carboxylesterase family protein-like protein</fullName>
    </submittedName>
</protein>
<dbReference type="Proteomes" id="UP001390339">
    <property type="component" value="Unassembled WGS sequence"/>
</dbReference>
<name>A0ABR2HYD1_9PEZI</name>
<comment type="caution">
    <text evidence="3">The sequence shown here is derived from an EMBL/GenBank/DDBJ whole genome shotgun (WGS) entry which is preliminary data.</text>
</comment>
<dbReference type="InterPro" id="IPR002018">
    <property type="entry name" value="CarbesteraseB"/>
</dbReference>